<feature type="domain" description="Xylose isomerase-like TIM barrel" evidence="1">
    <location>
        <begin position="21"/>
        <end position="267"/>
    </location>
</feature>
<evidence type="ECO:0000259" key="1">
    <source>
        <dbReference type="Pfam" id="PF01261"/>
    </source>
</evidence>
<dbReference type="GO" id="GO:0016853">
    <property type="term" value="F:isomerase activity"/>
    <property type="evidence" value="ECO:0007669"/>
    <property type="project" value="UniProtKB-KW"/>
</dbReference>
<dbReference type="AlphaFoldDB" id="A0A7Y9DY11"/>
<reference evidence="2 3" key="1">
    <citation type="submission" date="2020-07" db="EMBL/GenBank/DDBJ databases">
        <title>Sequencing the genomes of 1000 actinobacteria strains.</title>
        <authorList>
            <person name="Klenk H.-P."/>
        </authorList>
    </citation>
    <scope>NUCLEOTIDE SEQUENCE [LARGE SCALE GENOMIC DNA]</scope>
    <source>
        <strain evidence="2 3">DSM 45772</strain>
    </source>
</reference>
<protein>
    <submittedName>
        <fullName evidence="2">Sugar phosphate isomerase/epimerase</fullName>
    </submittedName>
</protein>
<proteinExistence type="predicted"/>
<accession>A0A7Y9DY11</accession>
<organism evidence="2 3">
    <name type="scientific">Actinomycetospora corticicola</name>
    <dbReference type="NCBI Taxonomy" id="663602"/>
    <lineage>
        <taxon>Bacteria</taxon>
        <taxon>Bacillati</taxon>
        <taxon>Actinomycetota</taxon>
        <taxon>Actinomycetes</taxon>
        <taxon>Pseudonocardiales</taxon>
        <taxon>Pseudonocardiaceae</taxon>
        <taxon>Actinomycetospora</taxon>
    </lineage>
</organism>
<evidence type="ECO:0000313" key="2">
    <source>
        <dbReference type="EMBL" id="NYD37545.1"/>
    </source>
</evidence>
<dbReference type="InterPro" id="IPR013022">
    <property type="entry name" value="Xyl_isomerase-like_TIM-brl"/>
</dbReference>
<dbReference type="PANTHER" id="PTHR12110">
    <property type="entry name" value="HYDROXYPYRUVATE ISOMERASE"/>
    <property type="match status" value="1"/>
</dbReference>
<dbReference type="SUPFAM" id="SSF51658">
    <property type="entry name" value="Xylose isomerase-like"/>
    <property type="match status" value="1"/>
</dbReference>
<dbReference type="Gene3D" id="3.20.20.150">
    <property type="entry name" value="Divalent-metal-dependent TIM barrel enzymes"/>
    <property type="match status" value="1"/>
</dbReference>
<sequence length="290" mass="32243">MRYAAEILPYHDADLDTALGELAGLGFDEVMLWSSAPPLADHVHPGDDVATIRRTLGRHGMRATGLTCYGRDRDELTARLRLAHDLGVDTLVFDCEAPYPEFVEHWLAPMLDEAERLGVRIAVENHLTVPFSADFESGAGEDQRWSEGVDSLAQIRRLVTELDHPNLGVCLAPPHLWVMGESISEAVWFLAERGKLFHYYLWDVDRAYRRGVDGLDFGPGERQLPRPDGVLDHAVGLAALDRVAYTGAASLKCHGTAGWPVEKVTRELRRADTHLRTCFARAGIALSRRT</sequence>
<gene>
    <name evidence="2" type="ORF">BJ983_003647</name>
</gene>
<dbReference type="EMBL" id="JACCBN010000001">
    <property type="protein sequence ID" value="NYD37545.1"/>
    <property type="molecule type" value="Genomic_DNA"/>
</dbReference>
<dbReference type="RefSeq" id="WP_343054241.1">
    <property type="nucleotide sequence ID" value="NZ_BAABHP010000025.1"/>
</dbReference>
<dbReference type="InterPro" id="IPR050312">
    <property type="entry name" value="IolE/XylAMocC-like"/>
</dbReference>
<name>A0A7Y9DY11_9PSEU</name>
<keyword evidence="2" id="KW-0413">Isomerase</keyword>
<dbReference type="Proteomes" id="UP000535890">
    <property type="component" value="Unassembled WGS sequence"/>
</dbReference>
<dbReference type="Pfam" id="PF01261">
    <property type="entry name" value="AP_endonuc_2"/>
    <property type="match status" value="1"/>
</dbReference>
<evidence type="ECO:0000313" key="3">
    <source>
        <dbReference type="Proteomes" id="UP000535890"/>
    </source>
</evidence>
<keyword evidence="3" id="KW-1185">Reference proteome</keyword>
<dbReference type="PANTHER" id="PTHR12110:SF21">
    <property type="entry name" value="XYLOSE ISOMERASE-LIKE TIM BARREL DOMAIN-CONTAINING PROTEIN"/>
    <property type="match status" value="1"/>
</dbReference>
<dbReference type="InterPro" id="IPR036237">
    <property type="entry name" value="Xyl_isomerase-like_sf"/>
</dbReference>
<comment type="caution">
    <text evidence="2">The sequence shown here is derived from an EMBL/GenBank/DDBJ whole genome shotgun (WGS) entry which is preliminary data.</text>
</comment>